<dbReference type="Pfam" id="PF02096">
    <property type="entry name" value="60KD_IMP"/>
    <property type="match status" value="1"/>
</dbReference>
<comment type="similarity">
    <text evidence="2 14">Belongs to the OXA1/ALB3/YidC family. Type 1 subfamily.</text>
</comment>
<dbReference type="eggNOG" id="COG0706">
    <property type="taxonomic scope" value="Bacteria"/>
</dbReference>
<dbReference type="Pfam" id="PF14849">
    <property type="entry name" value="YidC_periplas"/>
    <property type="match status" value="1"/>
</dbReference>
<gene>
    <name evidence="14" type="primary">yidC</name>
    <name evidence="18" type="ORF">LO80_06515</name>
</gene>
<feature type="transmembrane region" description="Helical" evidence="14">
    <location>
        <begin position="366"/>
        <end position="386"/>
    </location>
</feature>
<dbReference type="PANTHER" id="PTHR12428:SF65">
    <property type="entry name" value="CYTOCHROME C OXIDASE ASSEMBLY PROTEIN COX18, MITOCHONDRIAL"/>
    <property type="match status" value="1"/>
</dbReference>
<evidence type="ECO:0000256" key="5">
    <source>
        <dbReference type="ARBA" id="ARBA00022475"/>
    </source>
</evidence>
<evidence type="ECO:0000256" key="1">
    <source>
        <dbReference type="ARBA" id="ARBA00004429"/>
    </source>
</evidence>
<organism evidence="18 19">
    <name type="scientific">Candidatus Francisella endociliophora</name>
    <dbReference type="NCBI Taxonomy" id="653937"/>
    <lineage>
        <taxon>Bacteria</taxon>
        <taxon>Pseudomonadati</taxon>
        <taxon>Pseudomonadota</taxon>
        <taxon>Gammaproteobacteria</taxon>
        <taxon>Thiotrichales</taxon>
        <taxon>Francisellaceae</taxon>
        <taxon>Francisella</taxon>
    </lineage>
</organism>
<dbReference type="PRINTS" id="PR00701">
    <property type="entry name" value="60KDINNERMP"/>
</dbReference>
<feature type="region of interest" description="Disordered" evidence="15">
    <location>
        <begin position="30"/>
        <end position="57"/>
    </location>
</feature>
<feature type="transmembrane region" description="Helical" evidence="14">
    <location>
        <begin position="429"/>
        <end position="452"/>
    </location>
</feature>
<dbReference type="NCBIfam" id="TIGR03593">
    <property type="entry name" value="yidC_nterm"/>
    <property type="match status" value="1"/>
</dbReference>
<comment type="function">
    <text evidence="14">Required for the insertion and/or proper folding and/or complex formation of integral membrane proteins into the membrane. Involved in integration of membrane proteins that insert both dependently and independently of the Sec translocase complex, as well as at least some lipoproteins. Aids folding of multispanning membrane proteins.</text>
</comment>
<dbReference type="Gene3D" id="2.70.98.90">
    <property type="match status" value="1"/>
</dbReference>
<dbReference type="AlphaFoldDB" id="A0A097EQ05"/>
<feature type="transmembrane region" description="Helical" evidence="14">
    <location>
        <begin position="6"/>
        <end position="25"/>
    </location>
</feature>
<evidence type="ECO:0000256" key="7">
    <source>
        <dbReference type="ARBA" id="ARBA00022692"/>
    </source>
</evidence>
<dbReference type="InterPro" id="IPR047196">
    <property type="entry name" value="YidC_ALB_C"/>
</dbReference>
<dbReference type="HAMAP" id="MF_01810">
    <property type="entry name" value="YidC_type1"/>
    <property type="match status" value="1"/>
</dbReference>
<keyword evidence="19" id="KW-1185">Reference proteome</keyword>
<evidence type="ECO:0000256" key="14">
    <source>
        <dbReference type="HAMAP-Rule" id="MF_01810"/>
    </source>
</evidence>
<keyword evidence="11 14" id="KW-0143">Chaperone</keyword>
<dbReference type="PRINTS" id="PR01900">
    <property type="entry name" value="YIDCPROTEIN"/>
</dbReference>
<feature type="domain" description="Membrane insertase YidC N-terminal" evidence="17">
    <location>
        <begin position="84"/>
        <end position="355"/>
    </location>
</feature>
<feature type="transmembrane region" description="Helical" evidence="14">
    <location>
        <begin position="505"/>
        <end position="529"/>
    </location>
</feature>
<dbReference type="STRING" id="1547445.LO80_06515"/>
<feature type="compositionally biased region" description="Polar residues" evidence="15">
    <location>
        <begin position="30"/>
        <end position="40"/>
    </location>
</feature>
<evidence type="ECO:0000256" key="8">
    <source>
        <dbReference type="ARBA" id="ARBA00022927"/>
    </source>
</evidence>
<reference evidence="18 19" key="1">
    <citation type="submission" date="2014-10" db="EMBL/GenBank/DDBJ databases">
        <title>Whole genome sequence of Francisella endociliophora strain FSC1006, isolated from a laboratory culture of the marine ciliate Euplotes raikovi.</title>
        <authorList>
            <person name="Granberg M."/>
            <person name="Backman S."/>
            <person name="Lundmark E."/>
            <person name="Nilsson E."/>
            <person name="Karlsson E."/>
            <person name="Thelaus J."/>
            <person name="Ohrman C."/>
            <person name="Larkeryd A."/>
            <person name="Stenberg P."/>
        </authorList>
    </citation>
    <scope>NUCLEOTIDE SEQUENCE [LARGE SCALE GENOMIC DNA]</scope>
    <source>
        <strain evidence="18 19">FSC1006</strain>
    </source>
</reference>
<evidence type="ECO:0000256" key="10">
    <source>
        <dbReference type="ARBA" id="ARBA00023136"/>
    </source>
</evidence>
<dbReference type="NCBIfam" id="TIGR03592">
    <property type="entry name" value="yidC_oxa1_cterm"/>
    <property type="match status" value="1"/>
</dbReference>
<keyword evidence="5 14" id="KW-1003">Cell membrane</keyword>
<evidence type="ECO:0000259" key="17">
    <source>
        <dbReference type="Pfam" id="PF14849"/>
    </source>
</evidence>
<dbReference type="InterPro" id="IPR019998">
    <property type="entry name" value="Membr_insert_YidC"/>
</dbReference>
<keyword evidence="7 14" id="KW-0812">Transmembrane</keyword>
<keyword evidence="9 14" id="KW-1133">Transmembrane helix</keyword>
<dbReference type="InterPro" id="IPR038221">
    <property type="entry name" value="YidC_periplasmic_sf"/>
</dbReference>
<evidence type="ECO:0000256" key="9">
    <source>
        <dbReference type="ARBA" id="ARBA00022989"/>
    </source>
</evidence>
<comment type="subcellular location">
    <subcellularLocation>
        <location evidence="1">Cell inner membrane</location>
        <topology evidence="1">Multi-pass membrane protein</topology>
    </subcellularLocation>
    <subcellularLocation>
        <location evidence="14">Cell membrane</location>
        <topology evidence="14">Multi-pass membrane protein</topology>
    </subcellularLocation>
</comment>
<dbReference type="CDD" id="cd19961">
    <property type="entry name" value="EcYidC-like_peri"/>
    <property type="match status" value="1"/>
</dbReference>
<evidence type="ECO:0000259" key="16">
    <source>
        <dbReference type="Pfam" id="PF02096"/>
    </source>
</evidence>
<comment type="subunit">
    <text evidence="14">Interacts with the Sec translocase complex via SecD. Specifically interacts with transmembrane segments of nascent integral membrane proteins during membrane integration.</text>
</comment>
<keyword evidence="4 14" id="KW-0813">Transport</keyword>
<dbReference type="InterPro" id="IPR028053">
    <property type="entry name" value="Membr_insert_YidC_N"/>
</dbReference>
<evidence type="ECO:0000256" key="15">
    <source>
        <dbReference type="SAM" id="MobiDB-lite"/>
    </source>
</evidence>
<accession>A0A097EQ05</accession>
<dbReference type="RefSeq" id="WP_040009735.1">
    <property type="nucleotide sequence ID" value="NZ_CP009574.1"/>
</dbReference>
<feature type="domain" description="Membrane insertase YidC/Oxa/ALB C-terminal" evidence="16">
    <location>
        <begin position="366"/>
        <end position="544"/>
    </location>
</feature>
<evidence type="ECO:0000256" key="6">
    <source>
        <dbReference type="ARBA" id="ARBA00022519"/>
    </source>
</evidence>
<protein>
    <recommendedName>
        <fullName evidence="3 14">Membrane protein insertase YidC</fullName>
    </recommendedName>
    <alternativeName>
        <fullName evidence="13 14">Foldase YidC</fullName>
    </alternativeName>
    <alternativeName>
        <fullName evidence="12 14">Membrane integrase YidC</fullName>
    </alternativeName>
    <alternativeName>
        <fullName evidence="14">Membrane protein YidC</fullName>
    </alternativeName>
</protein>
<dbReference type="GO" id="GO:0051205">
    <property type="term" value="P:protein insertion into membrane"/>
    <property type="evidence" value="ECO:0007669"/>
    <property type="project" value="TreeGrafter"/>
</dbReference>
<dbReference type="GO" id="GO:0032977">
    <property type="term" value="F:membrane insertase activity"/>
    <property type="evidence" value="ECO:0007669"/>
    <property type="project" value="InterPro"/>
</dbReference>
<dbReference type="InterPro" id="IPR001708">
    <property type="entry name" value="YidC/ALB3/OXA1/COX18"/>
</dbReference>
<dbReference type="GO" id="GO:0015031">
    <property type="term" value="P:protein transport"/>
    <property type="evidence" value="ECO:0007669"/>
    <property type="project" value="UniProtKB-KW"/>
</dbReference>
<evidence type="ECO:0000313" key="18">
    <source>
        <dbReference type="EMBL" id="AIT09650.1"/>
    </source>
</evidence>
<name>A0A097EQ05_9GAMM</name>
<feature type="compositionally biased region" description="Basic and acidic residues" evidence="15">
    <location>
        <begin position="41"/>
        <end position="55"/>
    </location>
</feature>
<keyword evidence="8 14" id="KW-0653">Protein transport</keyword>
<dbReference type="EMBL" id="CP009574">
    <property type="protein sequence ID" value="AIT09650.1"/>
    <property type="molecule type" value="Genomic_DNA"/>
</dbReference>
<dbReference type="Proteomes" id="UP000029672">
    <property type="component" value="Chromosome"/>
</dbReference>
<dbReference type="GO" id="GO:0005886">
    <property type="term" value="C:plasma membrane"/>
    <property type="evidence" value="ECO:0007669"/>
    <property type="project" value="UniProtKB-SubCell"/>
</dbReference>
<dbReference type="InterPro" id="IPR028055">
    <property type="entry name" value="YidC/Oxa/ALB_C"/>
</dbReference>
<evidence type="ECO:0000256" key="3">
    <source>
        <dbReference type="ARBA" id="ARBA00015325"/>
    </source>
</evidence>
<dbReference type="CDD" id="cd20070">
    <property type="entry name" value="5TM_YidC_Alb3"/>
    <property type="match status" value="1"/>
</dbReference>
<keyword evidence="10 14" id="KW-0472">Membrane</keyword>
<evidence type="ECO:0000256" key="12">
    <source>
        <dbReference type="ARBA" id="ARBA00033245"/>
    </source>
</evidence>
<evidence type="ECO:0000256" key="4">
    <source>
        <dbReference type="ARBA" id="ARBA00022448"/>
    </source>
</evidence>
<sequence>MKANHIRILLLVTIAIMFISLMGRWEQTFPSNDSKQQTSEVQKDNSHYSDTDDKTTTTSIAKSEAKNTLAVKTDFSKYDDAKSVTINTEVFKNLKVSLLDGAIISASLKDYTVSLEDKTPMNLLTEQQGSEYIAKSTIVVDKKPITVNFESQGIKKEDGKQILTLTGDADGLQITRTYTFDDAKYNISVSQNIKNTTSNPVSVIIDNSLARDFDPAGDSFSLLNAHSYTFTGVAYSTAKDSFRKESFKDIGKTNGQPTVIDSQGQGWVAFIQHYFMSAWIPQSDSKIYYKNLNSNVFEAGEYTGITIAPNQAQDVSSMLYSGPIIKDNLTGLAPNLEKTLDYGMLSFFSEIIFWIMSHIHALVGNWGLSIILVTCLIKLIFYPLSAKSYRSMAKMRMLQPRLKRLQETYKDDRQALGKKTMEMYREEKVNPLGGCLPMLVQIPIFISLYWVLLESVELRHAPFIFWIHDLSMKDPYFVLPILMGLSMFLQQKLSPAPADPMQAKVMMFLPVIFTFLFSSFPAGLVLYWLTNNLISISQQWVITRRYQATHKK</sequence>
<dbReference type="PANTHER" id="PTHR12428">
    <property type="entry name" value="OXA1"/>
    <property type="match status" value="1"/>
</dbReference>
<evidence type="ECO:0000256" key="2">
    <source>
        <dbReference type="ARBA" id="ARBA00010527"/>
    </source>
</evidence>
<evidence type="ECO:0000256" key="11">
    <source>
        <dbReference type="ARBA" id="ARBA00023186"/>
    </source>
</evidence>
<dbReference type="NCBIfam" id="NF002352">
    <property type="entry name" value="PRK01318.1-3"/>
    <property type="match status" value="1"/>
</dbReference>
<evidence type="ECO:0000313" key="19">
    <source>
        <dbReference type="Proteomes" id="UP000029672"/>
    </source>
</evidence>
<dbReference type="HOGENOM" id="CLU_016535_3_0_6"/>
<keyword evidence="6" id="KW-0997">Cell inner membrane</keyword>
<dbReference type="OrthoDB" id="9780552at2"/>
<dbReference type="KEGG" id="frf:LO80_06515"/>
<proteinExistence type="inferred from homology"/>
<evidence type="ECO:0000256" key="13">
    <source>
        <dbReference type="ARBA" id="ARBA00033342"/>
    </source>
</evidence>